<dbReference type="Proteomes" id="UP000248044">
    <property type="component" value="Chromosome"/>
</dbReference>
<dbReference type="AlphaFoldDB" id="A0A2U9IDD2"/>
<dbReference type="CDD" id="cd02440">
    <property type="entry name" value="AdoMet_MTases"/>
    <property type="match status" value="1"/>
</dbReference>
<protein>
    <recommendedName>
        <fullName evidence="3">Class I SAM-dependent methyltransferase</fullName>
    </recommendedName>
</protein>
<dbReference type="InterPro" id="IPR029063">
    <property type="entry name" value="SAM-dependent_MTases_sf"/>
</dbReference>
<gene>
    <name evidence="1" type="ORF">DFR85_04960</name>
</gene>
<dbReference type="SUPFAM" id="SSF53335">
    <property type="entry name" value="S-adenosyl-L-methionine-dependent methyltransferases"/>
    <property type="match status" value="1"/>
</dbReference>
<proteinExistence type="predicted"/>
<evidence type="ECO:0000313" key="2">
    <source>
        <dbReference type="Proteomes" id="UP000248044"/>
    </source>
</evidence>
<evidence type="ECO:0008006" key="3">
    <source>
        <dbReference type="Google" id="ProtNLM"/>
    </source>
</evidence>
<keyword evidence="2" id="KW-1185">Reference proteome</keyword>
<name>A0A2U9IDD2_9CREN</name>
<accession>A0A2U9IDD2</accession>
<dbReference type="Gene3D" id="3.40.50.150">
    <property type="entry name" value="Vaccinia Virus protein VP39"/>
    <property type="match status" value="1"/>
</dbReference>
<dbReference type="KEGG" id="abri:DFR85_04960"/>
<organism evidence="1 2">
    <name type="scientific">Acidianus brierleyi</name>
    <dbReference type="NCBI Taxonomy" id="41673"/>
    <lineage>
        <taxon>Archaea</taxon>
        <taxon>Thermoproteota</taxon>
        <taxon>Thermoprotei</taxon>
        <taxon>Sulfolobales</taxon>
        <taxon>Sulfolobaceae</taxon>
        <taxon>Acidianus</taxon>
    </lineage>
</organism>
<reference evidence="1 2" key="1">
    <citation type="submission" date="2018-05" db="EMBL/GenBank/DDBJ databases">
        <title>Complete Genome Sequences of Extremely Thermoacidophilic, Metal-Mobilizing Type-Strain Members of the Archaeal Family Sulfolobaceae: Acidianus brierleyi DSM-1651T, Acidianus sulfidivorans DSM-18786T, Metallosphaera hakonensis DSM-7519T, and Metallosphaera prunae DSM-10039T.</title>
        <authorList>
            <person name="Counts J.A."/>
            <person name="Kelly R.M."/>
        </authorList>
    </citation>
    <scope>NUCLEOTIDE SEQUENCE [LARGE SCALE GENOMIC DNA]</scope>
    <source>
        <strain evidence="1 2">DSM 1651</strain>
    </source>
</reference>
<sequence>MDESFRDFYSRERRVYEGTLEEELGIRKFEIENKRMLYYIMRELKLLFPSGINNVLDVGGGIGATLYSISQYVKISNAYSVDLYIPPEYIQKVLHNIKFVNATVYDLSKIFNENFFDVVLLIDVIEHLFDTDKAIAEIRKVLRKDGFLVISTPNLSSLANRLLLLFGYQPLGTEVSTNKHYGRPKKYNLREGVAGHIRVFSYKALLEFLKDNGFEVIKAYTVINNWPKEYSLLNHIEKFLITIDKSLGSRILVIGKKV</sequence>
<dbReference type="EMBL" id="CP029289">
    <property type="protein sequence ID" value="AWR94048.1"/>
    <property type="molecule type" value="Genomic_DNA"/>
</dbReference>
<dbReference type="Pfam" id="PF13489">
    <property type="entry name" value="Methyltransf_23"/>
    <property type="match status" value="1"/>
</dbReference>
<evidence type="ECO:0000313" key="1">
    <source>
        <dbReference type="EMBL" id="AWR94048.1"/>
    </source>
</evidence>
<dbReference type="RefSeq" id="WP_110269929.1">
    <property type="nucleotide sequence ID" value="NZ_CP029289.2"/>
</dbReference>
<dbReference type="GeneID" id="36831482"/>